<dbReference type="PANTHER" id="PTHR46797:SF1">
    <property type="entry name" value="METHYLPHOSPHONATE SYNTHASE"/>
    <property type="match status" value="1"/>
</dbReference>
<name>A0A6P1M9M3_9BACT</name>
<dbReference type="CDD" id="cd00093">
    <property type="entry name" value="HTH_XRE"/>
    <property type="match status" value="1"/>
</dbReference>
<dbReference type="Proteomes" id="UP000464954">
    <property type="component" value="Chromosome"/>
</dbReference>
<evidence type="ECO:0000313" key="4">
    <source>
        <dbReference type="Proteomes" id="UP000464954"/>
    </source>
</evidence>
<dbReference type="GO" id="GO:0003700">
    <property type="term" value="F:DNA-binding transcription factor activity"/>
    <property type="evidence" value="ECO:0007669"/>
    <property type="project" value="TreeGrafter"/>
</dbReference>
<protein>
    <submittedName>
        <fullName evidence="3">Helix-turn-helix domain-containing protein</fullName>
    </submittedName>
</protein>
<feature type="domain" description="HTH cro/C1-type" evidence="2">
    <location>
        <begin position="12"/>
        <end position="64"/>
    </location>
</feature>
<organism evidence="3 4">
    <name type="scientific">Tichowtungia aerotolerans</name>
    <dbReference type="NCBI Taxonomy" id="2697043"/>
    <lineage>
        <taxon>Bacteria</taxon>
        <taxon>Pseudomonadati</taxon>
        <taxon>Kiritimatiellota</taxon>
        <taxon>Tichowtungiia</taxon>
        <taxon>Tichowtungiales</taxon>
        <taxon>Tichowtungiaceae</taxon>
        <taxon>Tichowtungia</taxon>
    </lineage>
</organism>
<dbReference type="KEGG" id="taer:GT409_04710"/>
<dbReference type="SMART" id="SM00530">
    <property type="entry name" value="HTH_XRE"/>
    <property type="match status" value="1"/>
</dbReference>
<keyword evidence="4" id="KW-1185">Reference proteome</keyword>
<dbReference type="GO" id="GO:0003677">
    <property type="term" value="F:DNA binding"/>
    <property type="evidence" value="ECO:0007669"/>
    <property type="project" value="UniProtKB-KW"/>
</dbReference>
<dbReference type="Gene3D" id="1.10.260.40">
    <property type="entry name" value="lambda repressor-like DNA-binding domains"/>
    <property type="match status" value="1"/>
</dbReference>
<dbReference type="GO" id="GO:0005829">
    <property type="term" value="C:cytosol"/>
    <property type="evidence" value="ECO:0007669"/>
    <property type="project" value="TreeGrafter"/>
</dbReference>
<evidence type="ECO:0000313" key="3">
    <source>
        <dbReference type="EMBL" id="QHI68778.1"/>
    </source>
</evidence>
<dbReference type="Pfam" id="PF01381">
    <property type="entry name" value="HTH_3"/>
    <property type="match status" value="1"/>
</dbReference>
<dbReference type="InterPro" id="IPR050807">
    <property type="entry name" value="TransReg_Diox_bact_type"/>
</dbReference>
<accession>A0A6P1M9M3</accession>
<evidence type="ECO:0000256" key="1">
    <source>
        <dbReference type="ARBA" id="ARBA00023125"/>
    </source>
</evidence>
<evidence type="ECO:0000259" key="2">
    <source>
        <dbReference type="PROSITE" id="PS50943"/>
    </source>
</evidence>
<keyword evidence="1" id="KW-0238">DNA-binding</keyword>
<dbReference type="EMBL" id="CP047593">
    <property type="protein sequence ID" value="QHI68778.1"/>
    <property type="molecule type" value="Genomic_DNA"/>
</dbReference>
<dbReference type="SUPFAM" id="SSF47413">
    <property type="entry name" value="lambda repressor-like DNA-binding domains"/>
    <property type="match status" value="1"/>
</dbReference>
<reference evidence="3 4" key="1">
    <citation type="submission" date="2020-01" db="EMBL/GenBank/DDBJ databases">
        <title>Ponticoccus aerotolerans gen. nov., sp. nov., an anaerobic bacterium and proposal of Ponticoccusceae fam. nov., Ponticoccusles ord. nov. and Ponticoccuse classis nov. in the phylum Kiritimatiellaeota.</title>
        <authorList>
            <person name="Zhou L.Y."/>
            <person name="Du Z.J."/>
        </authorList>
    </citation>
    <scope>NUCLEOTIDE SEQUENCE [LARGE SCALE GENOMIC DNA]</scope>
    <source>
        <strain evidence="3 4">S-5007</strain>
    </source>
</reference>
<proteinExistence type="predicted"/>
<sequence>MIKKQLGQKICALRKEKGMTQEVLAEASSYSVEFISFVERGINAPSVEGCERLATALGVTLSELFDF</sequence>
<dbReference type="PANTHER" id="PTHR46797">
    <property type="entry name" value="HTH-TYPE TRANSCRIPTIONAL REGULATOR"/>
    <property type="match status" value="1"/>
</dbReference>
<gene>
    <name evidence="3" type="ORF">GT409_04710</name>
</gene>
<dbReference type="PROSITE" id="PS50943">
    <property type="entry name" value="HTH_CROC1"/>
    <property type="match status" value="1"/>
</dbReference>
<dbReference type="AlphaFoldDB" id="A0A6P1M9M3"/>
<dbReference type="RefSeq" id="WP_160627421.1">
    <property type="nucleotide sequence ID" value="NZ_CP047593.1"/>
</dbReference>
<dbReference type="InterPro" id="IPR001387">
    <property type="entry name" value="Cro/C1-type_HTH"/>
</dbReference>
<dbReference type="InterPro" id="IPR010982">
    <property type="entry name" value="Lambda_DNA-bd_dom_sf"/>
</dbReference>